<evidence type="ECO:0000313" key="1">
    <source>
        <dbReference type="EMBL" id="DAD41391.1"/>
    </source>
</evidence>
<sequence>MIVFLNQSHQRRLDNSTTKPQKNQMQCRLLLDVVVSNGLAIFKLLFGEDRRLLYSN</sequence>
<comment type="caution">
    <text evidence="1">The sequence shown here is derived from an EMBL/GenBank/DDBJ whole genome shotgun (WGS) entry which is preliminary data.</text>
</comment>
<reference evidence="1 2" key="1">
    <citation type="journal article" date="2020" name="Mol. Biol. Evol.">
        <title>Distinct Expression and Methylation Patterns for Genes with Different Fates following a Single Whole-Genome Duplication in Flowering Plants.</title>
        <authorList>
            <person name="Shi T."/>
            <person name="Rahmani R.S."/>
            <person name="Gugger P.F."/>
            <person name="Wang M."/>
            <person name="Li H."/>
            <person name="Zhang Y."/>
            <person name="Li Z."/>
            <person name="Wang Q."/>
            <person name="Van de Peer Y."/>
            <person name="Marchal K."/>
            <person name="Chen J."/>
        </authorList>
    </citation>
    <scope>NUCLEOTIDE SEQUENCE [LARGE SCALE GENOMIC DNA]</scope>
    <source>
        <tissue evidence="1">Leaf</tissue>
    </source>
</reference>
<dbReference type="AlphaFoldDB" id="A0A822ZCI9"/>
<dbReference type="EMBL" id="DUZY01000005">
    <property type="protein sequence ID" value="DAD41391.1"/>
    <property type="molecule type" value="Genomic_DNA"/>
</dbReference>
<keyword evidence="2" id="KW-1185">Reference proteome</keyword>
<protein>
    <submittedName>
        <fullName evidence="1">Uncharacterized protein</fullName>
    </submittedName>
</protein>
<accession>A0A822ZCI9</accession>
<name>A0A822ZCI9_NELNU</name>
<dbReference type="Proteomes" id="UP000607653">
    <property type="component" value="Unassembled WGS sequence"/>
</dbReference>
<evidence type="ECO:0000313" key="2">
    <source>
        <dbReference type="Proteomes" id="UP000607653"/>
    </source>
</evidence>
<proteinExistence type="predicted"/>
<gene>
    <name evidence="1" type="ORF">HUJ06_015714</name>
</gene>
<organism evidence="1 2">
    <name type="scientific">Nelumbo nucifera</name>
    <name type="common">Sacred lotus</name>
    <dbReference type="NCBI Taxonomy" id="4432"/>
    <lineage>
        <taxon>Eukaryota</taxon>
        <taxon>Viridiplantae</taxon>
        <taxon>Streptophyta</taxon>
        <taxon>Embryophyta</taxon>
        <taxon>Tracheophyta</taxon>
        <taxon>Spermatophyta</taxon>
        <taxon>Magnoliopsida</taxon>
        <taxon>Proteales</taxon>
        <taxon>Nelumbonaceae</taxon>
        <taxon>Nelumbo</taxon>
    </lineage>
</organism>